<sequence length="140" mass="14915">MAVEINVVYQGELACQATHDPSGIQLTTDAPVDNGGNGSSFSPTDLVATALGCCVMTILGLMAKRHDVDLVGTRVHVTKEMVTDPLRRIGSLVTTVTIPPGVSMEASMRQRFEKAARTCPVHASLHPDINAPIEFVYPEG</sequence>
<name>A0A5C5Y419_9PLAN</name>
<dbReference type="Proteomes" id="UP000317238">
    <property type="component" value="Unassembled WGS sequence"/>
</dbReference>
<dbReference type="RefSeq" id="WP_145304970.1">
    <property type="nucleotide sequence ID" value="NZ_CP036319.1"/>
</dbReference>
<accession>A0A5C5Y419</accession>
<dbReference type="OrthoDB" id="290036at2"/>
<dbReference type="PANTHER" id="PTHR39624:SF2">
    <property type="entry name" value="OSMC-LIKE PROTEIN"/>
    <property type="match status" value="1"/>
</dbReference>
<protein>
    <submittedName>
        <fullName evidence="1">OsmC-like protein</fullName>
    </submittedName>
</protein>
<gene>
    <name evidence="1" type="ORF">Pan14r_18470</name>
</gene>
<dbReference type="InterPro" id="IPR003718">
    <property type="entry name" value="OsmC/Ohr_fam"/>
</dbReference>
<proteinExistence type="predicted"/>
<reference evidence="1 2" key="1">
    <citation type="submission" date="2019-02" db="EMBL/GenBank/DDBJ databases">
        <title>Deep-cultivation of Planctomycetes and their phenomic and genomic characterization uncovers novel biology.</title>
        <authorList>
            <person name="Wiegand S."/>
            <person name="Jogler M."/>
            <person name="Boedeker C."/>
            <person name="Pinto D."/>
            <person name="Vollmers J."/>
            <person name="Rivas-Marin E."/>
            <person name="Kohn T."/>
            <person name="Peeters S.H."/>
            <person name="Heuer A."/>
            <person name="Rast P."/>
            <person name="Oberbeckmann S."/>
            <person name="Bunk B."/>
            <person name="Jeske O."/>
            <person name="Meyerdierks A."/>
            <person name="Storesund J.E."/>
            <person name="Kallscheuer N."/>
            <person name="Luecker S."/>
            <person name="Lage O.M."/>
            <person name="Pohl T."/>
            <person name="Merkel B.J."/>
            <person name="Hornburger P."/>
            <person name="Mueller R.-W."/>
            <person name="Bruemmer F."/>
            <person name="Labrenz M."/>
            <person name="Spormann A.M."/>
            <person name="Op Den Camp H."/>
            <person name="Overmann J."/>
            <person name="Amann R."/>
            <person name="Jetten M.S.M."/>
            <person name="Mascher T."/>
            <person name="Medema M.H."/>
            <person name="Devos D.P."/>
            <person name="Kaster A.-K."/>
            <person name="Ovreas L."/>
            <person name="Rohde M."/>
            <person name="Galperin M.Y."/>
            <person name="Jogler C."/>
        </authorList>
    </citation>
    <scope>NUCLEOTIDE SEQUENCE [LARGE SCALE GENOMIC DNA]</scope>
    <source>
        <strain evidence="1 2">Pan14r</strain>
    </source>
</reference>
<evidence type="ECO:0000313" key="2">
    <source>
        <dbReference type="Proteomes" id="UP000317238"/>
    </source>
</evidence>
<dbReference type="SUPFAM" id="SSF82784">
    <property type="entry name" value="OsmC-like"/>
    <property type="match status" value="1"/>
</dbReference>
<organism evidence="1 2">
    <name type="scientific">Crateriforma conspicua</name>
    <dbReference type="NCBI Taxonomy" id="2527996"/>
    <lineage>
        <taxon>Bacteria</taxon>
        <taxon>Pseudomonadati</taxon>
        <taxon>Planctomycetota</taxon>
        <taxon>Planctomycetia</taxon>
        <taxon>Planctomycetales</taxon>
        <taxon>Planctomycetaceae</taxon>
        <taxon>Crateriforma</taxon>
    </lineage>
</organism>
<dbReference type="PANTHER" id="PTHR39624">
    <property type="entry name" value="PROTEIN INVOLVED IN RIMO-MEDIATED BETA-METHYLTHIOLATION OF RIBOSOMAL PROTEIN S12 YCAO"/>
    <property type="match status" value="1"/>
</dbReference>
<dbReference type="InterPro" id="IPR015946">
    <property type="entry name" value="KH_dom-like_a/b"/>
</dbReference>
<dbReference type="AlphaFoldDB" id="A0A5C5Y419"/>
<dbReference type="EMBL" id="SJPL01000001">
    <property type="protein sequence ID" value="TWT69559.1"/>
    <property type="molecule type" value="Genomic_DNA"/>
</dbReference>
<evidence type="ECO:0000313" key="1">
    <source>
        <dbReference type="EMBL" id="TWT69559.1"/>
    </source>
</evidence>
<dbReference type="InterPro" id="IPR036102">
    <property type="entry name" value="OsmC/Ohrsf"/>
</dbReference>
<dbReference type="Gene3D" id="3.30.300.20">
    <property type="match status" value="1"/>
</dbReference>
<dbReference type="Pfam" id="PF02566">
    <property type="entry name" value="OsmC"/>
    <property type="match status" value="1"/>
</dbReference>
<keyword evidence="2" id="KW-1185">Reference proteome</keyword>
<comment type="caution">
    <text evidence="1">The sequence shown here is derived from an EMBL/GenBank/DDBJ whole genome shotgun (WGS) entry which is preliminary data.</text>
</comment>